<evidence type="ECO:0000313" key="2">
    <source>
        <dbReference type="Proteomes" id="UP000053244"/>
    </source>
</evidence>
<organism evidence="1 2">
    <name type="scientific">Actinoplanes awajinensis subsp. mycoplanecinus</name>
    <dbReference type="NCBI Taxonomy" id="135947"/>
    <lineage>
        <taxon>Bacteria</taxon>
        <taxon>Bacillati</taxon>
        <taxon>Actinomycetota</taxon>
        <taxon>Actinomycetes</taxon>
        <taxon>Micromonosporales</taxon>
        <taxon>Micromonosporaceae</taxon>
        <taxon>Actinoplanes</taxon>
    </lineage>
</organism>
<gene>
    <name evidence="1" type="ORF">ADL15_23545</name>
</gene>
<name>A0A101JPY9_9ACTN</name>
<keyword evidence="2" id="KW-1185">Reference proteome</keyword>
<dbReference type="EMBL" id="LLZH01000234">
    <property type="protein sequence ID" value="KUL30929.1"/>
    <property type="molecule type" value="Genomic_DNA"/>
</dbReference>
<dbReference type="AlphaFoldDB" id="A0A101JPY9"/>
<accession>A0A101JPY9</accession>
<evidence type="ECO:0000313" key="1">
    <source>
        <dbReference type="EMBL" id="KUL30929.1"/>
    </source>
</evidence>
<protein>
    <submittedName>
        <fullName evidence="1">Uncharacterized protein</fullName>
    </submittedName>
</protein>
<sequence>MHSMVPLALMATTIGFAPTAQVYDARIYDRDSRLLAEARFDAAGDTFTVTKRSADGGRAYLEFRYVRVDGTVQTGRHQGPATAGASVSFGHDFGEGRRLTFRVCVTEVHGFNPCSGTAAGENWTVAYA</sequence>
<reference evidence="1 2" key="1">
    <citation type="submission" date="2015-10" db="EMBL/GenBank/DDBJ databases">
        <authorList>
            <person name="Gilbert D.G."/>
        </authorList>
    </citation>
    <scope>NUCLEOTIDE SEQUENCE [LARGE SCALE GENOMIC DNA]</scope>
    <source>
        <strain evidence="1 2">NRRL B-16712</strain>
    </source>
</reference>
<dbReference type="Proteomes" id="UP000053244">
    <property type="component" value="Unassembled WGS sequence"/>
</dbReference>
<proteinExistence type="predicted"/>
<comment type="caution">
    <text evidence="1">The sequence shown here is derived from an EMBL/GenBank/DDBJ whole genome shotgun (WGS) entry which is preliminary data.</text>
</comment>